<dbReference type="Gene3D" id="2.30.40.10">
    <property type="entry name" value="Urease, subunit C, domain 1"/>
    <property type="match status" value="1"/>
</dbReference>
<keyword evidence="8" id="KW-0378">Hydrolase</keyword>
<evidence type="ECO:0000259" key="6">
    <source>
        <dbReference type="Pfam" id="PF01979"/>
    </source>
</evidence>
<protein>
    <submittedName>
        <fullName evidence="8">N-acyl-D-glutamate deacylase</fullName>
        <ecNumber evidence="8">3.5.1.82</ecNumber>
    </submittedName>
</protein>
<reference evidence="8 9" key="1">
    <citation type="submission" date="2018-06" db="EMBL/GenBank/DDBJ databases">
        <authorList>
            <consortium name="Pathogen Informatics"/>
            <person name="Doyle S."/>
        </authorList>
    </citation>
    <scope>NUCLEOTIDE SEQUENCE [LARGE SCALE GENOMIC DNA]</scope>
    <source>
        <strain evidence="8 9">NCTC13184</strain>
    </source>
</reference>
<dbReference type="CDD" id="cd04730">
    <property type="entry name" value="NPD_like"/>
    <property type="match status" value="1"/>
</dbReference>
<dbReference type="InterPro" id="IPR011059">
    <property type="entry name" value="Metal-dep_hydrolase_composite"/>
</dbReference>
<dbReference type="AlphaFoldDB" id="A0A378WUT0"/>
<dbReference type="InterPro" id="IPR004136">
    <property type="entry name" value="NMO"/>
</dbReference>
<evidence type="ECO:0000256" key="4">
    <source>
        <dbReference type="ARBA" id="ARBA00023002"/>
    </source>
</evidence>
<keyword evidence="4" id="KW-0560">Oxidoreductase</keyword>
<sequence>MVSYDLVIRDGIWFDGSGVAARTADIGIKNGEVVEVSSRPLDVARADEVIDAGGKWVMPGFVDIHTHYDVEMLAAASLSESLRHGVTTTVIGNCSLTTILATNVECADIFSRVEAVPREIVIDTLDKHRTWSTPTQYAQAIDQLNLGPNVATFLGQSDLRIHVMGMHRAVDDKAKPSAAELERMTALLNEALDAGFLGMSATTNWIDKLDGDLYRSRSLPTTFVKRREFRALNKVLRDRDRILQSTPEVSLTPNLPKFFLAAGGRFRRKALKVSLLAAADSKAYPPLVYFMMYGAPIINRLLNGVFRWQHLPVPFTVYADGIDLVVFEEFGSGAAALDIKDQVERNELLRSEEYRRWFRRDYENKFSPKIWHRNLYDATVVDSPDPSHIGRSFGQLADERGIHPVDAFLDLVVEHGRKIRWRTTIANHRPEYADKLAANKNVHMGFGDAGAHLRNMAFYNYHLRLLERVKSAQSKRKPFLTLERAVHRLTGELADWYNLDAGYLRVGDRADIVIVDPQGLDGEVHELSEHEVPEYNGLRRMVNRNDRAVTATIVNGRVVYRDGVFADGLGKDWGRDVSCPPVARSAGHLRKSDSLGIVVPERNAVLEVSVLVRSLTLPVVAAPMFLISKPKLVIAQSRSGVVGSFPTLNARSSQSLREWLAEIGEAVSGAPYAANLIVHRSNTRWESDLAAVVDHRVPVVITSLGLRSEVVGAVHSYGGIVLHDVINNRFARKAADAGYDGLIAVAAGAGGHAGTQSPFALLSEIRQWFDGLLLLSGAIAHGRSVLAAQAAGADLAYVGSAFIATEEADAADAYKDQILTSAAADIVYTNLFTGVHGNYLRGSIESAGLDPDNLPVSDPAAMNFGSGGNTDAKAWRDIWGSGQGIGPIDAVVPVSDLVGRLTREYAQARRRLAALASDDLLPVR</sequence>
<dbReference type="Gene3D" id="3.20.20.70">
    <property type="entry name" value="Aldolase class I"/>
    <property type="match status" value="1"/>
</dbReference>
<dbReference type="SUPFAM" id="SSF51338">
    <property type="entry name" value="Composite domain of metallo-dependent hydrolases"/>
    <property type="match status" value="1"/>
</dbReference>
<dbReference type="OrthoDB" id="9766983at2"/>
<dbReference type="PANTHER" id="PTHR42747">
    <property type="entry name" value="NITRONATE MONOOXYGENASE-RELATED"/>
    <property type="match status" value="1"/>
</dbReference>
<feature type="domain" description="Amidohydrolase-related" evidence="6">
    <location>
        <begin position="397"/>
        <end position="559"/>
    </location>
</feature>
<evidence type="ECO:0000259" key="7">
    <source>
        <dbReference type="Pfam" id="PF07969"/>
    </source>
</evidence>
<gene>
    <name evidence="8" type="ORF">NCTC13184_03538</name>
</gene>
<dbReference type="Pfam" id="PF01979">
    <property type="entry name" value="Amidohydro_1"/>
    <property type="match status" value="1"/>
</dbReference>
<dbReference type="PANTHER" id="PTHR42747:SF4">
    <property type="entry name" value="BLR1330 PROTEIN"/>
    <property type="match status" value="1"/>
</dbReference>
<dbReference type="Gene3D" id="3.20.20.140">
    <property type="entry name" value="Metal-dependent hydrolases"/>
    <property type="match status" value="2"/>
</dbReference>
<keyword evidence="3" id="KW-0288">FMN</keyword>
<feature type="domain" description="Amidohydrolase 3" evidence="7">
    <location>
        <begin position="48"/>
        <end position="203"/>
    </location>
</feature>
<evidence type="ECO:0000256" key="5">
    <source>
        <dbReference type="ARBA" id="ARBA00023033"/>
    </source>
</evidence>
<dbReference type="Pfam" id="PF03060">
    <property type="entry name" value="NMO"/>
    <property type="match status" value="1"/>
</dbReference>
<dbReference type="InterPro" id="IPR013108">
    <property type="entry name" value="Amidohydro_3"/>
</dbReference>
<dbReference type="FunFam" id="3.20.20.70:FF:000210">
    <property type="entry name" value="2-nitropropane dioxygenase"/>
    <property type="match status" value="1"/>
</dbReference>
<organism evidence="8 9">
    <name type="scientific">Nocardia africana</name>
    <dbReference type="NCBI Taxonomy" id="134964"/>
    <lineage>
        <taxon>Bacteria</taxon>
        <taxon>Bacillati</taxon>
        <taxon>Actinomycetota</taxon>
        <taxon>Actinomycetes</taxon>
        <taxon>Mycobacteriales</taxon>
        <taxon>Nocardiaceae</taxon>
        <taxon>Nocardia</taxon>
    </lineage>
</organism>
<dbReference type="Proteomes" id="UP000255082">
    <property type="component" value="Unassembled WGS sequence"/>
</dbReference>
<comment type="similarity">
    <text evidence="1">Belongs to the nitronate monooxygenase family. NMO class I subfamily.</text>
</comment>
<dbReference type="Pfam" id="PF07969">
    <property type="entry name" value="Amidohydro_3"/>
    <property type="match status" value="1"/>
</dbReference>
<dbReference type="InterPro" id="IPR032466">
    <property type="entry name" value="Metal_Hydrolase"/>
</dbReference>
<evidence type="ECO:0000256" key="2">
    <source>
        <dbReference type="ARBA" id="ARBA00022630"/>
    </source>
</evidence>
<proteinExistence type="inferred from homology"/>
<dbReference type="GO" id="GO:0047421">
    <property type="term" value="F:N-acyl-D-glutamate deacylase activity"/>
    <property type="evidence" value="ECO:0007669"/>
    <property type="project" value="UniProtKB-EC"/>
</dbReference>
<dbReference type="SUPFAM" id="SSF51556">
    <property type="entry name" value="Metallo-dependent hydrolases"/>
    <property type="match status" value="1"/>
</dbReference>
<dbReference type="EMBL" id="UGRU01000001">
    <property type="protein sequence ID" value="SUA45016.1"/>
    <property type="molecule type" value="Genomic_DNA"/>
</dbReference>
<evidence type="ECO:0000313" key="9">
    <source>
        <dbReference type="Proteomes" id="UP000255082"/>
    </source>
</evidence>
<evidence type="ECO:0000256" key="1">
    <source>
        <dbReference type="ARBA" id="ARBA00009881"/>
    </source>
</evidence>
<name>A0A378WUT0_9NOCA</name>
<dbReference type="EC" id="3.5.1.82" evidence="8"/>
<dbReference type="SUPFAM" id="SSF51412">
    <property type="entry name" value="Inosine monophosphate dehydrogenase (IMPDH)"/>
    <property type="match status" value="1"/>
</dbReference>
<keyword evidence="5" id="KW-0503">Monooxygenase</keyword>
<evidence type="ECO:0000256" key="3">
    <source>
        <dbReference type="ARBA" id="ARBA00022643"/>
    </source>
</evidence>
<dbReference type="InterPro" id="IPR013785">
    <property type="entry name" value="Aldolase_TIM"/>
</dbReference>
<dbReference type="InterPro" id="IPR006680">
    <property type="entry name" value="Amidohydro-rel"/>
</dbReference>
<keyword evidence="2" id="KW-0285">Flavoprotein</keyword>
<accession>A0A378WUT0</accession>
<evidence type="ECO:0000313" key="8">
    <source>
        <dbReference type="EMBL" id="SUA45016.1"/>
    </source>
</evidence>
<dbReference type="GO" id="GO:0018580">
    <property type="term" value="F:nitronate monooxygenase activity"/>
    <property type="evidence" value="ECO:0007669"/>
    <property type="project" value="InterPro"/>
</dbReference>